<evidence type="ECO:0000256" key="5">
    <source>
        <dbReference type="ARBA" id="ARBA00022737"/>
    </source>
</evidence>
<protein>
    <recommendedName>
        <fullName evidence="10">Mitochondrial carrier protein</fullName>
    </recommendedName>
</protein>
<gene>
    <name evidence="8" type="ORF">J1N35_016972</name>
</gene>
<keyword evidence="4" id="KW-0812">Transmembrane</keyword>
<dbReference type="Gene3D" id="1.50.40.10">
    <property type="entry name" value="Mitochondrial carrier domain"/>
    <property type="match status" value="1"/>
</dbReference>
<dbReference type="GO" id="GO:0016020">
    <property type="term" value="C:membrane"/>
    <property type="evidence" value="ECO:0007669"/>
    <property type="project" value="UniProtKB-SubCell"/>
</dbReference>
<comment type="subcellular location">
    <subcellularLocation>
        <location evidence="1">Membrane</location>
        <topology evidence="1">Multi-pass membrane protein</topology>
    </subcellularLocation>
</comment>
<evidence type="ECO:0000256" key="2">
    <source>
        <dbReference type="ARBA" id="ARBA00006375"/>
    </source>
</evidence>
<keyword evidence="7" id="KW-0472">Membrane</keyword>
<evidence type="ECO:0000256" key="4">
    <source>
        <dbReference type="ARBA" id="ARBA00022692"/>
    </source>
</evidence>
<accession>A0A9D3VMN7</accession>
<proteinExistence type="inferred from homology"/>
<keyword evidence="9" id="KW-1185">Reference proteome</keyword>
<evidence type="ECO:0000256" key="7">
    <source>
        <dbReference type="ARBA" id="ARBA00023136"/>
    </source>
</evidence>
<sequence length="218" mass="23060">MEPSVPCLTPGSLSFTPTVACPEAGSGRQSHSSPPSGSDAKVPCEGLTGLYRGIGSNIVSSGPISALYTSHMNQLKGLCFLFSLRKALVGIMRKGGLPSIYTGWGAVLCRNVPRSIIEVLSFYINCVLVCGSLAASTAALFTTPFDVVKTKLQTQIPGSLCQYNICVPCPSRHGGFEAENGLIQGQSMKFKLINVFHLANYAQVSFVLIKVAKSRLAG</sequence>
<keyword evidence="6" id="KW-1133">Transmembrane helix</keyword>
<dbReference type="EMBL" id="JAIQCV010000006">
    <property type="protein sequence ID" value="KAH1089715.1"/>
    <property type="molecule type" value="Genomic_DNA"/>
</dbReference>
<dbReference type="InterPro" id="IPR023395">
    <property type="entry name" value="MCP_dom_sf"/>
</dbReference>
<reference evidence="8 9" key="1">
    <citation type="journal article" date="2021" name="Plant Biotechnol. J.">
        <title>Multi-omics assisted identification of the key and species-specific regulatory components of drought-tolerant mechanisms in Gossypium stocksii.</title>
        <authorList>
            <person name="Yu D."/>
            <person name="Ke L."/>
            <person name="Zhang D."/>
            <person name="Wu Y."/>
            <person name="Sun Y."/>
            <person name="Mei J."/>
            <person name="Sun J."/>
            <person name="Sun Y."/>
        </authorList>
    </citation>
    <scope>NUCLEOTIDE SEQUENCE [LARGE SCALE GENOMIC DNA]</scope>
    <source>
        <strain evidence="9">cv. E1</strain>
        <tissue evidence="8">Leaf</tissue>
    </source>
</reference>
<comment type="similarity">
    <text evidence="2">Belongs to the mitochondrial carrier (TC 2.A.29) family.</text>
</comment>
<keyword evidence="3" id="KW-0813">Transport</keyword>
<dbReference type="Pfam" id="PF00153">
    <property type="entry name" value="Mito_carr"/>
    <property type="match status" value="1"/>
</dbReference>
<keyword evidence="5" id="KW-0677">Repeat</keyword>
<evidence type="ECO:0000256" key="6">
    <source>
        <dbReference type="ARBA" id="ARBA00022989"/>
    </source>
</evidence>
<name>A0A9D3VMN7_9ROSI</name>
<organism evidence="8 9">
    <name type="scientific">Gossypium stocksii</name>
    <dbReference type="NCBI Taxonomy" id="47602"/>
    <lineage>
        <taxon>Eukaryota</taxon>
        <taxon>Viridiplantae</taxon>
        <taxon>Streptophyta</taxon>
        <taxon>Embryophyta</taxon>
        <taxon>Tracheophyta</taxon>
        <taxon>Spermatophyta</taxon>
        <taxon>Magnoliopsida</taxon>
        <taxon>eudicotyledons</taxon>
        <taxon>Gunneridae</taxon>
        <taxon>Pentapetalae</taxon>
        <taxon>rosids</taxon>
        <taxon>malvids</taxon>
        <taxon>Malvales</taxon>
        <taxon>Malvaceae</taxon>
        <taxon>Malvoideae</taxon>
        <taxon>Gossypium</taxon>
    </lineage>
</organism>
<comment type="caution">
    <text evidence="8">The sequence shown here is derived from an EMBL/GenBank/DDBJ whole genome shotgun (WGS) entry which is preliminary data.</text>
</comment>
<evidence type="ECO:0000313" key="8">
    <source>
        <dbReference type="EMBL" id="KAH1089715.1"/>
    </source>
</evidence>
<dbReference type="SUPFAM" id="SSF103506">
    <property type="entry name" value="Mitochondrial carrier"/>
    <property type="match status" value="1"/>
</dbReference>
<dbReference type="InterPro" id="IPR018108">
    <property type="entry name" value="MCP_transmembrane"/>
</dbReference>
<evidence type="ECO:0008006" key="10">
    <source>
        <dbReference type="Google" id="ProtNLM"/>
    </source>
</evidence>
<evidence type="ECO:0000256" key="3">
    <source>
        <dbReference type="ARBA" id="ARBA00022448"/>
    </source>
</evidence>
<evidence type="ECO:0000313" key="9">
    <source>
        <dbReference type="Proteomes" id="UP000828251"/>
    </source>
</evidence>
<dbReference type="OrthoDB" id="1825489at2759"/>
<dbReference type="AlphaFoldDB" id="A0A9D3VMN7"/>
<evidence type="ECO:0000256" key="1">
    <source>
        <dbReference type="ARBA" id="ARBA00004141"/>
    </source>
</evidence>
<dbReference type="Proteomes" id="UP000828251">
    <property type="component" value="Unassembled WGS sequence"/>
</dbReference>
<dbReference type="PANTHER" id="PTHR45667">
    <property type="entry name" value="S-ADENOSYLMETHIONINE MITOCHONDRIAL CARRIER PROTEIN"/>
    <property type="match status" value="1"/>
</dbReference>